<dbReference type="PROSITE" id="PS50011">
    <property type="entry name" value="PROTEIN_KINASE_DOM"/>
    <property type="match status" value="1"/>
</dbReference>
<keyword evidence="2" id="KW-0732">Signal</keyword>
<accession>A0A0A1UEX1</accession>
<dbReference type="GO" id="GO:0005524">
    <property type="term" value="F:ATP binding"/>
    <property type="evidence" value="ECO:0007669"/>
    <property type="project" value="InterPro"/>
</dbReference>
<reference evidence="4 5" key="1">
    <citation type="submission" date="2012-10" db="EMBL/GenBank/DDBJ databases">
        <authorList>
            <person name="Zafar N."/>
            <person name="Inman J."/>
            <person name="Hall N."/>
            <person name="Lorenzi H."/>
            <person name="Caler E."/>
        </authorList>
    </citation>
    <scope>NUCLEOTIDE SEQUENCE [LARGE SCALE GENOMIC DNA]</scope>
    <source>
        <strain evidence="4 5">IP1</strain>
    </source>
</reference>
<keyword evidence="4" id="KW-0418">Kinase</keyword>
<dbReference type="GO" id="GO:0004672">
    <property type="term" value="F:protein kinase activity"/>
    <property type="evidence" value="ECO:0007669"/>
    <property type="project" value="InterPro"/>
</dbReference>
<dbReference type="Pfam" id="PF07714">
    <property type="entry name" value="PK_Tyr_Ser-Thr"/>
    <property type="match status" value="1"/>
</dbReference>
<organism evidence="4 5">
    <name type="scientific">Entamoeba invadens IP1</name>
    <dbReference type="NCBI Taxonomy" id="370355"/>
    <lineage>
        <taxon>Eukaryota</taxon>
        <taxon>Amoebozoa</taxon>
        <taxon>Evosea</taxon>
        <taxon>Archamoebae</taxon>
        <taxon>Mastigamoebida</taxon>
        <taxon>Entamoebidae</taxon>
        <taxon>Entamoeba</taxon>
    </lineage>
</organism>
<gene>
    <name evidence="4" type="ORF">EIN_252120</name>
</gene>
<dbReference type="Proteomes" id="UP000014680">
    <property type="component" value="Unassembled WGS sequence"/>
</dbReference>
<proteinExistence type="predicted"/>
<protein>
    <submittedName>
        <fullName evidence="4">Serine-threonine protein kinase, putative</fullName>
    </submittedName>
</protein>
<dbReference type="InterPro" id="IPR053215">
    <property type="entry name" value="TKL_Ser/Thr_kinase"/>
</dbReference>
<dbReference type="CDD" id="cd00055">
    <property type="entry name" value="EGF_Lam"/>
    <property type="match status" value="1"/>
</dbReference>
<evidence type="ECO:0000313" key="5">
    <source>
        <dbReference type="Proteomes" id="UP000014680"/>
    </source>
</evidence>
<dbReference type="InterPro" id="IPR000719">
    <property type="entry name" value="Prot_kinase_dom"/>
</dbReference>
<dbReference type="SUPFAM" id="SSF56112">
    <property type="entry name" value="Protein kinase-like (PK-like)"/>
    <property type="match status" value="1"/>
</dbReference>
<dbReference type="OMA" id="CECINEY"/>
<dbReference type="InterPro" id="IPR001245">
    <property type="entry name" value="Ser-Thr/Tyr_kinase_cat_dom"/>
</dbReference>
<evidence type="ECO:0000313" key="4">
    <source>
        <dbReference type="EMBL" id="ELP95008.1"/>
    </source>
</evidence>
<sequence length="1037" mass="118273">MLFLFLVVVYSQSNCSLGCVDTCISPYTCGLCKEGYDNDNSCLYCVSQKVSGGIFLESSDGCTYYDKVTSATTWYPQTDIINFVENDTKVLSINTNSYVDFGPCTFPSNNYRLCQWATVNLSTFTNTVFVMKIKRKETAESKHPTLFVDFTPSQTSAIIPDCFVRSEIQSDSGIVTIPLASVPKSTVLLYVYFSINGLDTVDMEVSVFSDGNYTDYIQGVVFNQEMLNQLYFYPDTNYTVVFNFSNITNFHPALCGSNVRGKFGYLELYLRGDYTISINSTEDNRNLYLIEVDSYLHCFRVWTGERHGEYVMNNNSGIYVTFNASNSPFRRQFLVASPDFSYEPKLVIKAICPDHCNSINGNGACFVTTGECVCNDGFIGRDCHRSCWYNNKWVYGDGVGMCYHGTEHCDDYCVCESGYINDNHYCLSRSCINSDMSSMKKYECDRNTENCMFNCTCQEGYISVNHRCALITCGNDVLDVGEKCDGVPNCSEMCECINEYEEEGVLNKCVKKSMPAYVIVAIVVSITLFFVLVVSVTCGIIIFILTRKKPEEKIDLERQPSYYFTTSRSVNLVQDSTNDIPIKFYLSKKTLDFGNPTIPTEILTTRYENISFRNKSLSKSMMVIFHTPNDPKFILNFKPQVLFLSPISKAKTVTALITILCTTKIRGVQIPYTVWFAQSRSVLERIERILVNKSIQTWTQLDQISLDKEQVDVTLKYNGYLKIATDAAASMYIDLDELDLRTTPFEENDHHKLFLGSYRGIVVCVKEICSLKFTEEQWEVVKEEMLKVCQIQAKLRNPFIVNYIGNVSYTKDIYVVSQFYTCGSLDTFIYTKKDLDNVVLPFELKMKMLLDIAKGMHFLHYNNMLHLNLKPSNLMINSVDKDSACCIKIADFVSTPKLQNIKEEVGRVCTEYCAPEFFINNFQKQTDVYSYGVVAFELFFQKKVKLLVVDGKEKLGKINTLSLYEHSTPKAFKELVENCLRSDWNKRPTSSIVLDEIQEVLRSSKIYKNLDDGVDLAKLDNFVEMKQQQSNCDMMMN</sequence>
<dbReference type="AlphaFoldDB" id="A0A0A1UEX1"/>
<dbReference type="PANTHER" id="PTHR45756">
    <property type="entry name" value="PALMITOYLTRANSFERASE"/>
    <property type="match status" value="1"/>
</dbReference>
<dbReference type="PROSITE" id="PS00022">
    <property type="entry name" value="EGF_1"/>
    <property type="match status" value="1"/>
</dbReference>
<dbReference type="KEGG" id="eiv:EIN_252120"/>
<dbReference type="InterPro" id="IPR002049">
    <property type="entry name" value="LE_dom"/>
</dbReference>
<feature type="chain" id="PRO_5001991233" evidence="2">
    <location>
        <begin position="19"/>
        <end position="1037"/>
    </location>
</feature>
<evidence type="ECO:0000256" key="1">
    <source>
        <dbReference type="SAM" id="Phobius"/>
    </source>
</evidence>
<keyword evidence="1" id="KW-1133">Transmembrane helix</keyword>
<dbReference type="InterPro" id="IPR000742">
    <property type="entry name" value="EGF"/>
</dbReference>
<dbReference type="GeneID" id="14893864"/>
<dbReference type="PANTHER" id="PTHR45756:SF1">
    <property type="entry name" value="PROTEIN KINASE DOMAIN CONTAINING PROTEIN"/>
    <property type="match status" value="1"/>
</dbReference>
<keyword evidence="1" id="KW-0472">Membrane</keyword>
<dbReference type="InterPro" id="IPR011009">
    <property type="entry name" value="Kinase-like_dom_sf"/>
</dbReference>
<dbReference type="EMBL" id="KB206169">
    <property type="protein sequence ID" value="ELP95008.1"/>
    <property type="molecule type" value="Genomic_DNA"/>
</dbReference>
<feature type="domain" description="Protein kinase" evidence="3">
    <location>
        <begin position="717"/>
        <end position="1001"/>
    </location>
</feature>
<evidence type="ECO:0000259" key="3">
    <source>
        <dbReference type="PROSITE" id="PS50011"/>
    </source>
</evidence>
<keyword evidence="4" id="KW-0808">Transferase</keyword>
<evidence type="ECO:0000256" key="2">
    <source>
        <dbReference type="SAM" id="SignalP"/>
    </source>
</evidence>
<dbReference type="OrthoDB" id="79687at2759"/>
<feature type="signal peptide" evidence="2">
    <location>
        <begin position="1"/>
        <end position="18"/>
    </location>
</feature>
<feature type="transmembrane region" description="Helical" evidence="1">
    <location>
        <begin position="516"/>
        <end position="545"/>
    </location>
</feature>
<keyword evidence="1" id="KW-0812">Transmembrane</keyword>
<dbReference type="VEuPathDB" id="AmoebaDB:EIN_252120"/>
<dbReference type="RefSeq" id="XP_004261779.1">
    <property type="nucleotide sequence ID" value="XM_004261731.1"/>
</dbReference>
<name>A0A0A1UEX1_ENTIV</name>
<dbReference type="Gene3D" id="1.10.510.10">
    <property type="entry name" value="Transferase(Phosphotransferase) domain 1"/>
    <property type="match status" value="1"/>
</dbReference>
<keyword evidence="5" id="KW-1185">Reference proteome</keyword>